<dbReference type="Proteomes" id="UP000005237">
    <property type="component" value="Unassembled WGS sequence"/>
</dbReference>
<reference evidence="3" key="1">
    <citation type="submission" date="2010-08" db="EMBL/GenBank/DDBJ databases">
        <authorList>
            <consortium name="Caenorhabditis japonica Sequencing Consortium"/>
            <person name="Wilson R.K."/>
        </authorList>
    </citation>
    <scope>NUCLEOTIDE SEQUENCE [LARGE SCALE GENOMIC DNA]</scope>
    <source>
        <strain evidence="3">DF5081</strain>
    </source>
</reference>
<dbReference type="AlphaFoldDB" id="A0A8R1IEG5"/>
<organism evidence="2 3">
    <name type="scientific">Caenorhabditis japonica</name>
    <dbReference type="NCBI Taxonomy" id="281687"/>
    <lineage>
        <taxon>Eukaryota</taxon>
        <taxon>Metazoa</taxon>
        <taxon>Ecdysozoa</taxon>
        <taxon>Nematoda</taxon>
        <taxon>Chromadorea</taxon>
        <taxon>Rhabditida</taxon>
        <taxon>Rhabditina</taxon>
        <taxon>Rhabditomorpha</taxon>
        <taxon>Rhabditoidea</taxon>
        <taxon>Rhabditidae</taxon>
        <taxon>Peloderinae</taxon>
        <taxon>Caenorhabditis</taxon>
    </lineage>
</organism>
<sequence>MLSTNEHPLAFYEPLNLLPPAPTTVAPPTPVIAQIDTMVIVLPFIIGVLFVLIVFAFFCTHSGLLRNFLWKLENPDNAEMAVDIIESLSDEEGANQNAHPLPV</sequence>
<evidence type="ECO:0000256" key="1">
    <source>
        <dbReference type="SAM" id="Phobius"/>
    </source>
</evidence>
<dbReference type="EnsemblMetazoa" id="CJA33135.1">
    <property type="protein sequence ID" value="CJA33135.1"/>
    <property type="gene ID" value="WBGene00208982"/>
</dbReference>
<feature type="transmembrane region" description="Helical" evidence="1">
    <location>
        <begin position="38"/>
        <end position="59"/>
    </location>
</feature>
<keyword evidence="1" id="KW-0812">Transmembrane</keyword>
<keyword evidence="1" id="KW-0472">Membrane</keyword>
<accession>A0A8R1IEG5</accession>
<keyword evidence="1" id="KW-1133">Transmembrane helix</keyword>
<keyword evidence="3" id="KW-1185">Reference proteome</keyword>
<reference evidence="2" key="2">
    <citation type="submission" date="2022-06" db="UniProtKB">
        <authorList>
            <consortium name="EnsemblMetazoa"/>
        </authorList>
    </citation>
    <scope>IDENTIFICATION</scope>
    <source>
        <strain evidence="2">DF5081</strain>
    </source>
</reference>
<name>A0A8R1IEG5_CAEJA</name>
<evidence type="ECO:0000313" key="2">
    <source>
        <dbReference type="EnsemblMetazoa" id="CJA33135.1"/>
    </source>
</evidence>
<evidence type="ECO:0000313" key="3">
    <source>
        <dbReference type="Proteomes" id="UP000005237"/>
    </source>
</evidence>
<protein>
    <submittedName>
        <fullName evidence="2">Uncharacterized protein</fullName>
    </submittedName>
</protein>
<proteinExistence type="predicted"/>